<protein>
    <submittedName>
        <fullName evidence="2">Uncharacterized protein</fullName>
    </submittedName>
</protein>
<sequence length="82" mass="8958">MLRLREIAAFFREMTALALVMWLVLGGLTLALRALSSTAALLAVVSEQVANASSHGRTYLRRASAARPDRRFQPVMPSGSTR</sequence>
<evidence type="ECO:0000256" key="1">
    <source>
        <dbReference type="SAM" id="MobiDB-lite"/>
    </source>
</evidence>
<keyword evidence="3" id="KW-1185">Reference proteome</keyword>
<organism evidence="2 3">
    <name type="scientific">Allokutzneria oryzae</name>
    <dbReference type="NCBI Taxonomy" id="1378989"/>
    <lineage>
        <taxon>Bacteria</taxon>
        <taxon>Bacillati</taxon>
        <taxon>Actinomycetota</taxon>
        <taxon>Actinomycetes</taxon>
        <taxon>Pseudonocardiales</taxon>
        <taxon>Pseudonocardiaceae</taxon>
        <taxon>Allokutzneria</taxon>
    </lineage>
</organism>
<feature type="region of interest" description="Disordered" evidence="1">
    <location>
        <begin position="63"/>
        <end position="82"/>
    </location>
</feature>
<dbReference type="RefSeq" id="WP_377854334.1">
    <property type="nucleotide sequence ID" value="NZ_JBHLZU010000018.1"/>
</dbReference>
<dbReference type="EMBL" id="JBHLZU010000018">
    <property type="protein sequence ID" value="MFB9906286.1"/>
    <property type="molecule type" value="Genomic_DNA"/>
</dbReference>
<accession>A0ABV6A2X3</accession>
<dbReference type="Proteomes" id="UP001589693">
    <property type="component" value="Unassembled WGS sequence"/>
</dbReference>
<gene>
    <name evidence="2" type="ORF">ACFFQA_20305</name>
</gene>
<reference evidence="2 3" key="1">
    <citation type="submission" date="2024-09" db="EMBL/GenBank/DDBJ databases">
        <authorList>
            <person name="Sun Q."/>
            <person name="Mori K."/>
        </authorList>
    </citation>
    <scope>NUCLEOTIDE SEQUENCE [LARGE SCALE GENOMIC DNA]</scope>
    <source>
        <strain evidence="2 3">TBRC 7907</strain>
    </source>
</reference>
<evidence type="ECO:0000313" key="2">
    <source>
        <dbReference type="EMBL" id="MFB9906286.1"/>
    </source>
</evidence>
<name>A0ABV6A2X3_9PSEU</name>
<comment type="caution">
    <text evidence="2">The sequence shown here is derived from an EMBL/GenBank/DDBJ whole genome shotgun (WGS) entry which is preliminary data.</text>
</comment>
<evidence type="ECO:0000313" key="3">
    <source>
        <dbReference type="Proteomes" id="UP001589693"/>
    </source>
</evidence>
<proteinExistence type="predicted"/>